<dbReference type="PANTHER" id="PTHR42899:SF1">
    <property type="entry name" value="SPERMATOGENESIS-ASSOCIATED PROTEIN 20"/>
    <property type="match status" value="1"/>
</dbReference>
<dbReference type="InterPro" id="IPR008928">
    <property type="entry name" value="6-hairpin_glycosidase_sf"/>
</dbReference>
<evidence type="ECO:0000313" key="2">
    <source>
        <dbReference type="Proteomes" id="UP000523795"/>
    </source>
</evidence>
<gene>
    <name evidence="1" type="ORF">HER39_10485</name>
</gene>
<name>A0ABX1JNT8_9MICC</name>
<evidence type="ECO:0000313" key="1">
    <source>
        <dbReference type="EMBL" id="NKX50980.1"/>
    </source>
</evidence>
<proteinExistence type="predicted"/>
<dbReference type="PANTHER" id="PTHR42899">
    <property type="entry name" value="SPERMATOGENESIS-ASSOCIATED PROTEIN 20"/>
    <property type="match status" value="1"/>
</dbReference>
<protein>
    <submittedName>
        <fullName evidence="1">Thioredoxin domain-containing protein</fullName>
    </submittedName>
</protein>
<keyword evidence="2" id="KW-1185">Reference proteome</keyword>
<dbReference type="Proteomes" id="UP000523795">
    <property type="component" value="Unassembled WGS sequence"/>
</dbReference>
<dbReference type="InterPro" id="IPR024705">
    <property type="entry name" value="Ssp411"/>
</dbReference>
<dbReference type="EMBL" id="JAAZSR010000153">
    <property type="protein sequence ID" value="NKX50980.1"/>
    <property type="molecule type" value="Genomic_DNA"/>
</dbReference>
<feature type="non-terminal residue" evidence="1">
    <location>
        <position position="1"/>
    </location>
</feature>
<sequence length="505" mass="52274">VLQFLLRHAAAGPAAPGTGPEHRGVPVPVDEEADTAVLAAGLAARTLQAMAGSALYVQLEGGFARYAVDRQWSVPHFEKMLYDNVQLLRAYAQWAVQAAGSAERELALGVAGSTADWMLAGLGLPGGGLASSLDADTVVDGGHYEGGTYLWSAAQLHRVLGSGNGVADWVAAVLGIGPPGTVTAEGTPLHPGRVLHAAETERWNRIKPLLQQARRQRPQPGRGDKVVAGWNGLAVAALAEAAGVLGRPGLLAAAEAAAGYLLRVHLDSSGRLARASHGGAARGIEGVLEDYAGVAEGLFTLYAATGDERWYTAGERLLLRTEERFLAGDTLLDEAEQPQQLAAARARRRGADPLENAAPSGASLFAGVLVSYAAYSGSDRHRELAVRLLGYLGRVAPRLPRVAGWGLAVAQALVCGPAELAVTGEEAAVDELVRAARSTGSPGMVIARRTPGAAAPDDTAVPLLRNRPAPDAGALAYVCRGMVCRRPVADAASLVAELTPGHRGG</sequence>
<accession>A0ABX1JNT8</accession>
<comment type="caution">
    <text evidence="1">The sequence shown here is derived from an EMBL/GenBank/DDBJ whole genome shotgun (WGS) entry which is preliminary data.</text>
</comment>
<reference evidence="1 2" key="1">
    <citation type="submission" date="2020-04" db="EMBL/GenBank/DDBJ databases">
        <authorList>
            <person name="Liu S."/>
        </authorList>
    </citation>
    <scope>NUCLEOTIDE SEQUENCE [LARGE SCALE GENOMIC DNA]</scope>
    <source>
        <strain evidence="1 2">CGMCC 1.15091</strain>
    </source>
</reference>
<dbReference type="SUPFAM" id="SSF48208">
    <property type="entry name" value="Six-hairpin glycosidases"/>
    <property type="match status" value="1"/>
</dbReference>
<organism evidence="1 2">
    <name type="scientific">Arthrobacter deserti</name>
    <dbReference type="NCBI Taxonomy" id="1742687"/>
    <lineage>
        <taxon>Bacteria</taxon>
        <taxon>Bacillati</taxon>
        <taxon>Actinomycetota</taxon>
        <taxon>Actinomycetes</taxon>
        <taxon>Micrococcales</taxon>
        <taxon>Micrococcaceae</taxon>
        <taxon>Arthrobacter</taxon>
    </lineage>
</organism>